<dbReference type="Pfam" id="PF09852">
    <property type="entry name" value="DUF2079"/>
    <property type="match status" value="1"/>
</dbReference>
<proteinExistence type="predicted"/>
<name>A0ABM7UA74_9ACTO</name>
<dbReference type="Proteomes" id="UP000824496">
    <property type="component" value="Chromosome"/>
</dbReference>
<feature type="transmembrane region" description="Helical" evidence="1">
    <location>
        <begin position="12"/>
        <end position="29"/>
    </location>
</feature>
<keyword evidence="1" id="KW-0812">Transmembrane</keyword>
<evidence type="ECO:0000313" key="3">
    <source>
        <dbReference type="Proteomes" id="UP000824496"/>
    </source>
</evidence>
<keyword evidence="1" id="KW-1133">Transmembrane helix</keyword>
<feature type="transmembrane region" description="Helical" evidence="1">
    <location>
        <begin position="120"/>
        <end position="143"/>
    </location>
</feature>
<feature type="transmembrane region" description="Helical" evidence="1">
    <location>
        <begin position="87"/>
        <end position="108"/>
    </location>
</feature>
<dbReference type="RefSeq" id="WP_223912056.1">
    <property type="nucleotide sequence ID" value="NZ_AP025017.1"/>
</dbReference>
<sequence length="489" mass="53019">MRLTRLQEHIPSAIVVVIAAWVMITYSIAQWHAMQVPSWDLAIFSELAKAYSRLEAPIVPVKGDGYNLLGDHFHPILVLLGPVWRLFPSPLSLLIVQDLLLAASAWPLTRLAARLTNPWLGGVLGLVYALSWGLQGAVAAQFHEIAFAVPMLALATTAYVERRWVAVAAWSAPLVLIKEDLGLTVLVIGAAVAWTGRRERRAVRLGAGLAVFGLASFLLTVLALLPALNPEGVWAYGLQTGAEDDAAPTPLLTRLFTPSVKLETLGVLVATCGLIGLRSPWILAVGPTLAWRFLGSIGFYWEWSNWHYNAVLMPIAFGALLDVVARLRAKGRWQEPAPGRITPTGLPTSGWLTVPLPARYATIIGLGTTITASLALASHLPFWAMTQKGFETTSERAATAQEIINTIPRGSTVVTDLGMLAYLVPTAEVSWVGTSTSDKDYVVIDKKSTSWGGNAPTDAAQWAQDQSMEGSTYTLILDSDDYQVARRDR</sequence>
<dbReference type="EMBL" id="AP025017">
    <property type="protein sequence ID" value="BDA64239.1"/>
    <property type="molecule type" value="Genomic_DNA"/>
</dbReference>
<evidence type="ECO:0000256" key="1">
    <source>
        <dbReference type="SAM" id="Phobius"/>
    </source>
</evidence>
<feature type="transmembrane region" description="Helical" evidence="1">
    <location>
        <begin position="205"/>
        <end position="228"/>
    </location>
</feature>
<organism evidence="2 3">
    <name type="scientific">Actinomyces capricornis</name>
    <dbReference type="NCBI Taxonomy" id="2755559"/>
    <lineage>
        <taxon>Bacteria</taxon>
        <taxon>Bacillati</taxon>
        <taxon>Actinomycetota</taxon>
        <taxon>Actinomycetes</taxon>
        <taxon>Actinomycetales</taxon>
        <taxon>Actinomycetaceae</taxon>
        <taxon>Actinomyces</taxon>
    </lineage>
</organism>
<keyword evidence="1" id="KW-0472">Membrane</keyword>
<feature type="transmembrane region" description="Helical" evidence="1">
    <location>
        <begin position="307"/>
        <end position="325"/>
    </location>
</feature>
<keyword evidence="3" id="KW-1185">Reference proteome</keyword>
<dbReference type="InterPro" id="IPR018650">
    <property type="entry name" value="STSV1_Orf64"/>
</dbReference>
<feature type="transmembrane region" description="Helical" evidence="1">
    <location>
        <begin position="255"/>
        <end position="275"/>
    </location>
</feature>
<protein>
    <recommendedName>
        <fullName evidence="4">DUF2079 domain-containing protein</fullName>
    </recommendedName>
</protein>
<accession>A0ABM7UA74</accession>
<evidence type="ECO:0000313" key="2">
    <source>
        <dbReference type="EMBL" id="BDA64239.1"/>
    </source>
</evidence>
<evidence type="ECO:0008006" key="4">
    <source>
        <dbReference type="Google" id="ProtNLM"/>
    </source>
</evidence>
<reference evidence="2 3" key="1">
    <citation type="submission" date="2021-08" db="EMBL/GenBank/DDBJ databases">
        <title>Whole genome sequence of novel Actinomyces species strain MAS-1.</title>
        <authorList>
            <person name="Saito M."/>
            <person name="Kuwahara N."/>
            <person name="Takizawa T."/>
            <person name="Gotouda H."/>
            <person name="Ochiai T."/>
        </authorList>
    </citation>
    <scope>NUCLEOTIDE SEQUENCE [LARGE SCALE GENOMIC DNA]</scope>
    <source>
        <strain evidence="2 3">MAS-1</strain>
    </source>
</reference>
<gene>
    <name evidence="2" type="ORF">MANAM107_10730</name>
</gene>